<dbReference type="GO" id="GO:0006310">
    <property type="term" value="P:DNA recombination"/>
    <property type="evidence" value="ECO:0007669"/>
    <property type="project" value="UniProtKB-KW"/>
</dbReference>
<keyword evidence="7" id="KW-0479">Metal-binding</keyword>
<evidence type="ECO:0000256" key="13">
    <source>
        <dbReference type="ARBA" id="ARBA00022932"/>
    </source>
</evidence>
<comment type="cofactor">
    <cofactor evidence="1">
        <name>Mn(2+)</name>
        <dbReference type="ChEBI" id="CHEBI:29035"/>
    </cofactor>
</comment>
<evidence type="ECO:0000256" key="2">
    <source>
        <dbReference type="ARBA" id="ARBA00012727"/>
    </source>
</evidence>
<evidence type="ECO:0000256" key="14">
    <source>
        <dbReference type="ARBA" id="ARBA00023125"/>
    </source>
</evidence>
<evidence type="ECO:0000256" key="6">
    <source>
        <dbReference type="ARBA" id="ARBA00022722"/>
    </source>
</evidence>
<keyword evidence="15" id="KW-0233">DNA recombination</keyword>
<keyword evidence="11" id="KW-0269">Exonuclease</keyword>
<dbReference type="EMBL" id="AVBH01000001">
    <property type="protein sequence ID" value="KGO99885.1"/>
    <property type="molecule type" value="Genomic_DNA"/>
</dbReference>
<keyword evidence="5" id="KW-0548">Nucleotidyltransferase</keyword>
<evidence type="ECO:0000256" key="9">
    <source>
        <dbReference type="ARBA" id="ARBA00022763"/>
    </source>
</evidence>
<name>A0A0A0M9Y7_9GAMM</name>
<feature type="region of interest" description="Disordered" evidence="21">
    <location>
        <begin position="524"/>
        <end position="544"/>
    </location>
</feature>
<dbReference type="GO" id="GO:0004527">
    <property type="term" value="F:exonuclease activity"/>
    <property type="evidence" value="ECO:0007669"/>
    <property type="project" value="UniProtKB-KW"/>
</dbReference>
<evidence type="ECO:0000256" key="19">
    <source>
        <dbReference type="ARBA" id="ARBA00029943"/>
    </source>
</evidence>
<dbReference type="PROSITE" id="PS50160">
    <property type="entry name" value="DNA_LIGASE_A3"/>
    <property type="match status" value="1"/>
</dbReference>
<dbReference type="Pfam" id="PF21686">
    <property type="entry name" value="LigD_Prim-Pol"/>
    <property type="match status" value="1"/>
</dbReference>
<dbReference type="Gene3D" id="2.40.50.140">
    <property type="entry name" value="Nucleic acid-binding proteins"/>
    <property type="match status" value="1"/>
</dbReference>
<dbReference type="InterPro" id="IPR012309">
    <property type="entry name" value="DNA_ligase_ATP-dep_C"/>
</dbReference>
<evidence type="ECO:0000256" key="15">
    <source>
        <dbReference type="ARBA" id="ARBA00023172"/>
    </source>
</evidence>
<evidence type="ECO:0000313" key="23">
    <source>
        <dbReference type="EMBL" id="KGO99885.1"/>
    </source>
</evidence>
<evidence type="ECO:0000256" key="1">
    <source>
        <dbReference type="ARBA" id="ARBA00001936"/>
    </source>
</evidence>
<dbReference type="InterPro" id="IPR014144">
    <property type="entry name" value="LigD_PE_domain"/>
</dbReference>
<keyword evidence="17" id="KW-0464">Manganese</keyword>
<accession>A0A0A0M9Y7</accession>
<dbReference type="Pfam" id="PF04679">
    <property type="entry name" value="DNA_ligase_A_C"/>
    <property type="match status" value="1"/>
</dbReference>
<keyword evidence="6" id="KW-0540">Nuclease</keyword>
<evidence type="ECO:0000256" key="12">
    <source>
        <dbReference type="ARBA" id="ARBA00022840"/>
    </source>
</evidence>
<dbReference type="GO" id="GO:0005524">
    <property type="term" value="F:ATP binding"/>
    <property type="evidence" value="ECO:0007669"/>
    <property type="project" value="UniProtKB-KW"/>
</dbReference>
<evidence type="ECO:0000256" key="4">
    <source>
        <dbReference type="ARBA" id="ARBA00022679"/>
    </source>
</evidence>
<evidence type="ECO:0000256" key="20">
    <source>
        <dbReference type="ARBA" id="ARBA00034003"/>
    </source>
</evidence>
<dbReference type="InterPro" id="IPR014146">
    <property type="entry name" value="LigD_ligase_dom"/>
</dbReference>
<feature type="compositionally biased region" description="Basic and acidic residues" evidence="21">
    <location>
        <begin position="524"/>
        <end position="540"/>
    </location>
</feature>
<dbReference type="InterPro" id="IPR014145">
    <property type="entry name" value="LigD_pol_dom"/>
</dbReference>
<keyword evidence="3 23" id="KW-0436">Ligase</keyword>
<evidence type="ECO:0000256" key="17">
    <source>
        <dbReference type="ARBA" id="ARBA00023211"/>
    </source>
</evidence>
<dbReference type="CDD" id="cd07971">
    <property type="entry name" value="OBF_DNA_ligase_LigD"/>
    <property type="match status" value="1"/>
</dbReference>
<dbReference type="STRING" id="1385515.GCA_000423325_01207"/>
<evidence type="ECO:0000256" key="10">
    <source>
        <dbReference type="ARBA" id="ARBA00022801"/>
    </source>
</evidence>
<dbReference type="GO" id="GO:0006281">
    <property type="term" value="P:DNA repair"/>
    <property type="evidence" value="ECO:0007669"/>
    <property type="project" value="UniProtKB-KW"/>
</dbReference>
<dbReference type="Pfam" id="PF01068">
    <property type="entry name" value="DNA_ligase_A_M"/>
    <property type="match status" value="1"/>
</dbReference>
<dbReference type="CDD" id="cd07906">
    <property type="entry name" value="Adenylation_DNA_ligase_LigD_LigC"/>
    <property type="match status" value="1"/>
</dbReference>
<keyword evidence="16" id="KW-0234">DNA repair</keyword>
<dbReference type="OrthoDB" id="9802472at2"/>
<evidence type="ECO:0000313" key="24">
    <source>
        <dbReference type="Proteomes" id="UP000030003"/>
    </source>
</evidence>
<dbReference type="InterPro" id="IPR033651">
    <property type="entry name" value="PaeLigD_Pol-like"/>
</dbReference>
<dbReference type="EC" id="6.5.1.1" evidence="2"/>
<dbReference type="Proteomes" id="UP000030003">
    <property type="component" value="Unassembled WGS sequence"/>
</dbReference>
<keyword evidence="12" id="KW-0067">ATP-binding</keyword>
<dbReference type="InterPro" id="IPR014143">
    <property type="entry name" value="NHEJ_ligase_prk"/>
</dbReference>
<evidence type="ECO:0000256" key="18">
    <source>
        <dbReference type="ARBA" id="ARBA00023268"/>
    </source>
</evidence>
<dbReference type="Gene3D" id="3.30.1490.70">
    <property type="match status" value="1"/>
</dbReference>
<evidence type="ECO:0000256" key="16">
    <source>
        <dbReference type="ARBA" id="ARBA00023204"/>
    </source>
</evidence>
<evidence type="ECO:0000256" key="11">
    <source>
        <dbReference type="ARBA" id="ARBA00022839"/>
    </source>
</evidence>
<dbReference type="eggNOG" id="COG1793">
    <property type="taxonomic scope" value="Bacteria"/>
</dbReference>
<protein>
    <recommendedName>
        <fullName evidence="2">DNA ligase (ATP)</fullName>
        <ecNumber evidence="2">6.5.1.1</ecNumber>
    </recommendedName>
    <alternativeName>
        <fullName evidence="19">NHEJ DNA polymerase</fullName>
    </alternativeName>
</protein>
<dbReference type="NCBIfam" id="TIGR02777">
    <property type="entry name" value="LigD_PE_dom"/>
    <property type="match status" value="1"/>
</dbReference>
<keyword evidence="10" id="KW-0378">Hydrolase</keyword>
<gene>
    <name evidence="23" type="ORF">N791_00235</name>
</gene>
<keyword evidence="18" id="KW-0511">Multifunctional enzyme</keyword>
<evidence type="ECO:0000259" key="22">
    <source>
        <dbReference type="PROSITE" id="PS50160"/>
    </source>
</evidence>
<dbReference type="NCBIfam" id="TIGR02778">
    <property type="entry name" value="ligD_pol"/>
    <property type="match status" value="1"/>
</dbReference>
<keyword evidence="8" id="KW-0547">Nucleotide-binding</keyword>
<dbReference type="PANTHER" id="PTHR42705">
    <property type="entry name" value="BIFUNCTIONAL NON-HOMOLOGOUS END JOINING PROTEIN LIGD"/>
    <property type="match status" value="1"/>
</dbReference>
<evidence type="ECO:0000256" key="8">
    <source>
        <dbReference type="ARBA" id="ARBA00022741"/>
    </source>
</evidence>
<evidence type="ECO:0000256" key="7">
    <source>
        <dbReference type="ARBA" id="ARBA00022723"/>
    </source>
</evidence>
<dbReference type="InterPro" id="IPR012340">
    <property type="entry name" value="NA-bd_OB-fold"/>
</dbReference>
<sequence>MSLTEYRRKRRFDKTREPEPGKAGGELARTIFVVQLHHASRRHYDFRLQVGDALKSWAVPKGPSFDPSVKRMAVEVEDHPLDYAGFEGEIPKGEYGGGHVARFDQGVWATSGDAEAQLAKGHLRFELFGDKLKGGWHLVRSGKSARQPQWLLFKDDDAYASDIEADDLLADVTAAPEADLKRSGRGKEDKKKLTTPPAPKRRKRNWAKQAGKLPGARKAKLKDQAFAPQLAKLGDAPPTGDQWLHEVKWDGYRLVATVVDGRVRLWSRNALEWTDKVPEIRSAIEQLGLKHAALDGELIAGAGTQADFNLLQATLSGEQQGMLTLVLFDLIHLDGFDLTRTPLVERKALLEQLLAEPPAHLAYSSHIPGQGQAAYEVASGQKFEGIISKKAQGTYHHGRSEEWRKTKRIESEEFAVVGATPGKGTRQGIGSLLLARPDPKHGWVYAGRVGTGFSGEQLRELEAHIGDAGGSKPTVHIPEGATLDAKGAAWFDPMFVVEVFIRGISNTGVLRQASLKAIRLDKDPADLRDGDQAPEPERPPVKISSPTKVIYPDRGITKGEVAEYYQAVMEHILPGIIDRPLSIIRCPNGAGKACFFQKHHTPGLERVDLVRLKEEAGNNANYLVVRDDQGLMELVQLNGLEFHPWGSTAEDPDRANRVVFDLDPGPGVPWAEVRKAAQDVRRLLAQMELESFLRTTGGKGLHVVVPLNPGCEWDLVKSFAGGFAEALAQTQPQRFIATSTLKLRPGKIFVDYLRNGRGATAVASYSLRAHEGAPVAMPISWNELARLKSGHEFDIREVPRRLKRRRKDPWEGIDRVEQDLGRWSAGD</sequence>
<dbReference type="GO" id="GO:0003887">
    <property type="term" value="F:DNA-directed DNA polymerase activity"/>
    <property type="evidence" value="ECO:0007669"/>
    <property type="project" value="UniProtKB-KW"/>
</dbReference>
<dbReference type="SUPFAM" id="SSF50249">
    <property type="entry name" value="Nucleic acid-binding proteins"/>
    <property type="match status" value="1"/>
</dbReference>
<evidence type="ECO:0000256" key="3">
    <source>
        <dbReference type="ARBA" id="ARBA00022598"/>
    </source>
</evidence>
<feature type="region of interest" description="Disordered" evidence="21">
    <location>
        <begin position="1"/>
        <end position="23"/>
    </location>
</feature>
<dbReference type="AlphaFoldDB" id="A0A0A0M9Y7"/>
<dbReference type="CDD" id="cd04862">
    <property type="entry name" value="PaeLigD_Pol_like"/>
    <property type="match status" value="1"/>
</dbReference>
<dbReference type="GO" id="GO:0003677">
    <property type="term" value="F:DNA binding"/>
    <property type="evidence" value="ECO:0007669"/>
    <property type="project" value="UniProtKB-KW"/>
</dbReference>
<keyword evidence="9" id="KW-0227">DNA damage</keyword>
<dbReference type="GO" id="GO:0046872">
    <property type="term" value="F:metal ion binding"/>
    <property type="evidence" value="ECO:0007669"/>
    <property type="project" value="UniProtKB-KW"/>
</dbReference>
<dbReference type="RefSeq" id="WP_027069616.1">
    <property type="nucleotide sequence ID" value="NZ_AUHT01000006.1"/>
</dbReference>
<dbReference type="NCBIfam" id="TIGR02779">
    <property type="entry name" value="NHEJ_ligase_lig"/>
    <property type="match status" value="1"/>
</dbReference>
<dbReference type="NCBIfam" id="TIGR02776">
    <property type="entry name" value="NHEJ_ligase_prk"/>
    <property type="match status" value="1"/>
</dbReference>
<dbReference type="PANTHER" id="PTHR42705:SF2">
    <property type="entry name" value="BIFUNCTIONAL NON-HOMOLOGOUS END JOINING PROTEIN LIGD"/>
    <property type="match status" value="1"/>
</dbReference>
<dbReference type="Gene3D" id="3.90.920.10">
    <property type="entry name" value="DNA primase, PRIM domain"/>
    <property type="match status" value="1"/>
</dbReference>
<dbReference type="SUPFAM" id="SSF56091">
    <property type="entry name" value="DNA ligase/mRNA capping enzyme, catalytic domain"/>
    <property type="match status" value="1"/>
</dbReference>
<evidence type="ECO:0000256" key="21">
    <source>
        <dbReference type="SAM" id="MobiDB-lite"/>
    </source>
</evidence>
<keyword evidence="13" id="KW-0239">DNA-directed DNA polymerase</keyword>
<dbReference type="InterPro" id="IPR052171">
    <property type="entry name" value="NHEJ_LigD"/>
</dbReference>
<keyword evidence="14" id="KW-0238">DNA-binding</keyword>
<feature type="region of interest" description="Disordered" evidence="21">
    <location>
        <begin position="178"/>
        <end position="220"/>
    </location>
</feature>
<dbReference type="GO" id="GO:0003910">
    <property type="term" value="F:DNA ligase (ATP) activity"/>
    <property type="evidence" value="ECO:0007669"/>
    <property type="project" value="UniProtKB-EC"/>
</dbReference>
<keyword evidence="4" id="KW-0808">Transferase</keyword>
<feature type="compositionally biased region" description="Basic and acidic residues" evidence="21">
    <location>
        <begin position="178"/>
        <end position="192"/>
    </location>
</feature>
<feature type="domain" description="ATP-dependent DNA ligase family profile" evidence="22">
    <location>
        <begin position="316"/>
        <end position="434"/>
    </location>
</feature>
<dbReference type="eggNOG" id="COG3285">
    <property type="taxonomic scope" value="Bacteria"/>
</dbReference>
<reference evidence="23 24" key="1">
    <citation type="submission" date="2013-08" db="EMBL/GenBank/DDBJ databases">
        <title>Genomic analysis of Lysobacter defluvii.</title>
        <authorList>
            <person name="Wang Q."/>
            <person name="Wang G."/>
        </authorList>
    </citation>
    <scope>NUCLEOTIDE SEQUENCE [LARGE SCALE GENOMIC DNA]</scope>
    <source>
        <strain evidence="23 24">IMMIB APB-9</strain>
    </source>
</reference>
<organism evidence="23 24">
    <name type="scientific">Lysobacter defluvii IMMIB APB-9 = DSM 18482</name>
    <dbReference type="NCBI Taxonomy" id="1385515"/>
    <lineage>
        <taxon>Bacteria</taxon>
        <taxon>Pseudomonadati</taxon>
        <taxon>Pseudomonadota</taxon>
        <taxon>Gammaproteobacteria</taxon>
        <taxon>Lysobacterales</taxon>
        <taxon>Lysobacteraceae</taxon>
        <taxon>Novilysobacter</taxon>
    </lineage>
</organism>
<dbReference type="InterPro" id="IPR012310">
    <property type="entry name" value="DNA_ligase_ATP-dep_cent"/>
</dbReference>
<proteinExistence type="predicted"/>
<evidence type="ECO:0000256" key="5">
    <source>
        <dbReference type="ARBA" id="ARBA00022695"/>
    </source>
</evidence>
<comment type="caution">
    <text evidence="23">The sequence shown here is derived from an EMBL/GenBank/DDBJ whole genome shotgun (WGS) entry which is preliminary data.</text>
</comment>
<dbReference type="Pfam" id="PF13298">
    <property type="entry name" value="LigD_N"/>
    <property type="match status" value="1"/>
</dbReference>
<dbReference type="Gene3D" id="3.30.470.30">
    <property type="entry name" value="DNA ligase/mRNA capping enzyme"/>
    <property type="match status" value="1"/>
</dbReference>
<comment type="catalytic activity">
    <reaction evidence="20">
        <text>ATP + (deoxyribonucleotide)n-3'-hydroxyl + 5'-phospho-(deoxyribonucleotide)m = (deoxyribonucleotide)n+m + AMP + diphosphate.</text>
        <dbReference type="EC" id="6.5.1.1"/>
    </reaction>
</comment>
<keyword evidence="24" id="KW-1185">Reference proteome</keyword>